<sequence length="176" mass="19292">MHDPATGITARNLGPADLDDLHAIGSERSVVRQMGGWPWPPRRDFTATRCRPYAGDGFVWGLDRGGRIVGTVAVTRGELGYMLHPQVSGQGLGTRWVGLAVDHAFATLPLTRIDASAWADNAASAAVLRKLGFVHWQTRFEQAIARGFPVASHHYRLTRATHDRLRNADDCRKATA</sequence>
<dbReference type="SUPFAM" id="SSF55729">
    <property type="entry name" value="Acyl-CoA N-acyltransferases (Nat)"/>
    <property type="match status" value="1"/>
</dbReference>
<dbReference type="AlphaFoldDB" id="A0A1H8F3G3"/>
<dbReference type="InterPro" id="IPR000182">
    <property type="entry name" value="GNAT_dom"/>
</dbReference>
<reference evidence="2 3" key="1">
    <citation type="submission" date="2016-10" db="EMBL/GenBank/DDBJ databases">
        <authorList>
            <person name="de Groot N.N."/>
        </authorList>
    </citation>
    <scope>NUCLEOTIDE SEQUENCE [LARGE SCALE GENOMIC DNA]</scope>
    <source>
        <strain evidence="2 3">DSM 16213</strain>
    </source>
</reference>
<name>A0A1H8F3G3_9RHOB</name>
<gene>
    <name evidence="2" type="ORF">SAMN04488003_11226</name>
</gene>
<dbReference type="Pfam" id="PF13302">
    <property type="entry name" value="Acetyltransf_3"/>
    <property type="match status" value="1"/>
</dbReference>
<evidence type="ECO:0000259" key="1">
    <source>
        <dbReference type="PROSITE" id="PS51186"/>
    </source>
</evidence>
<feature type="domain" description="N-acetyltransferase" evidence="1">
    <location>
        <begin position="8"/>
        <end position="162"/>
    </location>
</feature>
<proteinExistence type="predicted"/>
<keyword evidence="3" id="KW-1185">Reference proteome</keyword>
<dbReference type="GO" id="GO:0016747">
    <property type="term" value="F:acyltransferase activity, transferring groups other than amino-acyl groups"/>
    <property type="evidence" value="ECO:0007669"/>
    <property type="project" value="InterPro"/>
</dbReference>
<dbReference type="PROSITE" id="PS51186">
    <property type="entry name" value="GNAT"/>
    <property type="match status" value="1"/>
</dbReference>
<dbReference type="Proteomes" id="UP000199585">
    <property type="component" value="Unassembled WGS sequence"/>
</dbReference>
<dbReference type="InterPro" id="IPR016181">
    <property type="entry name" value="Acyl_CoA_acyltransferase"/>
</dbReference>
<evidence type="ECO:0000313" key="2">
    <source>
        <dbReference type="EMBL" id="SEN25924.1"/>
    </source>
</evidence>
<evidence type="ECO:0000313" key="3">
    <source>
        <dbReference type="Proteomes" id="UP000199585"/>
    </source>
</evidence>
<dbReference type="PANTHER" id="PTHR43792">
    <property type="entry name" value="GNAT FAMILY, PUTATIVE (AFU_ORTHOLOGUE AFUA_3G00765)-RELATED-RELATED"/>
    <property type="match status" value="1"/>
</dbReference>
<dbReference type="EMBL" id="FOCI01000012">
    <property type="protein sequence ID" value="SEN25924.1"/>
    <property type="molecule type" value="Genomic_DNA"/>
</dbReference>
<dbReference type="InterPro" id="IPR051531">
    <property type="entry name" value="N-acetyltransferase"/>
</dbReference>
<keyword evidence="2" id="KW-0808">Transferase</keyword>
<organism evidence="2 3">
    <name type="scientific">Loktanella fryxellensis</name>
    <dbReference type="NCBI Taxonomy" id="245187"/>
    <lineage>
        <taxon>Bacteria</taxon>
        <taxon>Pseudomonadati</taxon>
        <taxon>Pseudomonadota</taxon>
        <taxon>Alphaproteobacteria</taxon>
        <taxon>Rhodobacterales</taxon>
        <taxon>Roseobacteraceae</taxon>
        <taxon>Loktanella</taxon>
    </lineage>
</organism>
<protein>
    <submittedName>
        <fullName evidence="2">Ribosomal-protein-alanine N-acetyltransferase</fullName>
    </submittedName>
</protein>
<dbReference type="RefSeq" id="WP_089902801.1">
    <property type="nucleotide sequence ID" value="NZ_FOCI01000012.1"/>
</dbReference>
<dbReference type="Gene3D" id="3.40.630.30">
    <property type="match status" value="1"/>
</dbReference>
<dbReference type="OrthoDB" id="6293260at2"/>
<accession>A0A1H8F3G3</accession>
<dbReference type="STRING" id="245187.SAMN04488003_11226"/>